<dbReference type="RefSeq" id="YP_009848103.1">
    <property type="nucleotide sequence ID" value="NC_048781.1"/>
</dbReference>
<dbReference type="EMBL" id="MK947459">
    <property type="protein sequence ID" value="QFG07630.1"/>
    <property type="molecule type" value="Genomic_DNA"/>
</dbReference>
<organism evidence="3 4">
    <name type="scientific">Salmonella phage vB_SenS_SB13</name>
    <dbReference type="NCBI Taxonomy" id="2591135"/>
    <lineage>
        <taxon>Viruses</taxon>
        <taxon>Duplodnaviria</taxon>
        <taxon>Heunggongvirae</taxon>
        <taxon>Uroviricota</taxon>
        <taxon>Caudoviricetes</taxon>
        <taxon>Demerecviridae</taxon>
        <taxon>Markadamsvirinae</taxon>
        <taxon>Epseptimavirus</taxon>
        <taxon>Epseptimavirus SB13</taxon>
    </lineage>
</organism>
<keyword evidence="4" id="KW-1185">Reference proteome</keyword>
<evidence type="ECO:0000313" key="4">
    <source>
        <dbReference type="Proteomes" id="UP000327388"/>
    </source>
</evidence>
<dbReference type="NCBIfam" id="TIGR00125">
    <property type="entry name" value="cyt_tran_rel"/>
    <property type="match status" value="1"/>
</dbReference>
<proteinExistence type="predicted"/>
<dbReference type="InterPro" id="IPR004821">
    <property type="entry name" value="Cyt_trans-like"/>
</dbReference>
<dbReference type="KEGG" id="vg:55618521"/>
<dbReference type="EC" id="2.7.1.22" evidence="3"/>
<evidence type="ECO:0000313" key="3">
    <source>
        <dbReference type="EMBL" id="QFG07630.1"/>
    </source>
</evidence>
<protein>
    <submittedName>
        <fullName evidence="3">Ribosylnicotinamide kinase</fullName>
        <ecNumber evidence="3">2.7.1.22</ecNumber>
    </submittedName>
</protein>
<keyword evidence="3" id="KW-0418">Kinase</keyword>
<dbReference type="InterPro" id="IPR038727">
    <property type="entry name" value="NadR/Ttd14_AAA_dom"/>
</dbReference>
<accession>A0A5J6T9R9</accession>
<dbReference type="SUPFAM" id="SSF52540">
    <property type="entry name" value="P-loop containing nucleoside triphosphate hydrolases"/>
    <property type="match status" value="1"/>
</dbReference>
<dbReference type="Gene3D" id="3.40.50.620">
    <property type="entry name" value="HUPs"/>
    <property type="match status" value="1"/>
</dbReference>
<dbReference type="GO" id="GO:0000309">
    <property type="term" value="F:nicotinamide-nucleotide adenylyltransferase activity"/>
    <property type="evidence" value="ECO:0007669"/>
    <property type="project" value="InterPro"/>
</dbReference>
<reference evidence="3 4" key="1">
    <citation type="submission" date="2019-05" db="EMBL/GenBank/DDBJ databases">
        <title>Whole genome sequence analysis of broad host range Salmonella enterica bacteriophages.</title>
        <authorList>
            <person name="Bhandare S.G."/>
            <person name="Colavecchio A."/>
            <person name="Emond-Rheault J.-G."/>
            <person name="Hamel J."/>
            <person name="Kukavica-Ibrulj I."/>
            <person name="Boyle B."/>
            <person name="Levesque R.C."/>
            <person name="Goodridge L."/>
        </authorList>
    </citation>
    <scope>NUCLEOTIDE SEQUENCE [LARGE SCALE GENOMIC DNA]</scope>
</reference>
<feature type="domain" description="NadR/Ttd14 AAA" evidence="2">
    <location>
        <begin position="185"/>
        <end position="331"/>
    </location>
</feature>
<evidence type="ECO:0000259" key="1">
    <source>
        <dbReference type="Pfam" id="PF01467"/>
    </source>
</evidence>
<feature type="domain" description="Cytidyltransferase-like" evidence="1">
    <location>
        <begin position="24"/>
        <end position="89"/>
    </location>
</feature>
<dbReference type="Pfam" id="PF13521">
    <property type="entry name" value="AAA_28"/>
    <property type="match status" value="1"/>
</dbReference>
<dbReference type="NCBIfam" id="NF005988">
    <property type="entry name" value="PRK08099.1"/>
    <property type="match status" value="1"/>
</dbReference>
<sequence>MLNSLYNIFINLREESNMIKTGLVIGKFAPLTRGHINLINTAATMCERVIVVVSHDNRWLNKQNTRDKEVLQLKNRLRWLEQTYADIEHISVEYIIEDDIPEYPKGWPEYARILNENYGHLPEITIFSSELDYDAEYKKYLPKFGHYIVDFDRTRVPISATMIRNDLMKYWEFLPSVVRKDYVRKVVIIGTESSGKTTLTKYLAKLYNTSWVEEYGRTYCEVDLVGNEELLTSEDYNKIAFRHKELEFEAERTANKIMFVDTNAFITEFYHRLYEHRKNPVVTAIAKEEHYDLVIVLAPTVKWVDDGLRINSDRSITSELFEQMRKEFLNQFPEGRTVYIDSPDYKVRMDEAVNAVDWLIHHFNVGEF</sequence>
<dbReference type="Gene3D" id="3.40.50.300">
    <property type="entry name" value="P-loop containing nucleotide triphosphate hydrolases"/>
    <property type="match status" value="1"/>
</dbReference>
<dbReference type="InterPro" id="IPR016429">
    <property type="entry name" value="NAD_NadR"/>
</dbReference>
<dbReference type="InterPro" id="IPR052735">
    <property type="entry name" value="NAD_biosynth-regulator"/>
</dbReference>
<dbReference type="PANTHER" id="PTHR37512:SF1">
    <property type="entry name" value="NADR_TTD14 AAA DOMAIN-CONTAINING PROTEIN"/>
    <property type="match status" value="1"/>
</dbReference>
<dbReference type="PANTHER" id="PTHR37512">
    <property type="entry name" value="TRIFUNCTIONAL NAD BIOSYNTHESIS/REGULATOR PROTEIN NADR"/>
    <property type="match status" value="1"/>
</dbReference>
<dbReference type="InterPro" id="IPR014729">
    <property type="entry name" value="Rossmann-like_a/b/a_fold"/>
</dbReference>
<dbReference type="GO" id="GO:0009435">
    <property type="term" value="P:NAD+ biosynthetic process"/>
    <property type="evidence" value="ECO:0007669"/>
    <property type="project" value="InterPro"/>
</dbReference>
<dbReference type="GO" id="GO:0050262">
    <property type="term" value="F:ribosylnicotinamide kinase activity"/>
    <property type="evidence" value="ECO:0007669"/>
    <property type="project" value="UniProtKB-EC"/>
</dbReference>
<dbReference type="SUPFAM" id="SSF52374">
    <property type="entry name" value="Nucleotidylyl transferase"/>
    <property type="match status" value="1"/>
</dbReference>
<dbReference type="Pfam" id="PF01467">
    <property type="entry name" value="CTP_transf_like"/>
    <property type="match status" value="1"/>
</dbReference>
<name>A0A5J6T9R9_9CAUD</name>
<dbReference type="GeneID" id="55618521"/>
<keyword evidence="3" id="KW-0808">Transferase</keyword>
<dbReference type="PIRSF" id="PIRSF004776">
    <property type="entry name" value="NadR_NMNAT/RNK"/>
    <property type="match status" value="1"/>
</dbReference>
<dbReference type="InterPro" id="IPR027417">
    <property type="entry name" value="P-loop_NTPase"/>
</dbReference>
<evidence type="ECO:0000259" key="2">
    <source>
        <dbReference type="Pfam" id="PF13521"/>
    </source>
</evidence>
<dbReference type="Proteomes" id="UP000327388">
    <property type="component" value="Segment"/>
</dbReference>